<dbReference type="InterPro" id="IPR003810">
    <property type="entry name" value="Mntp/YtaF"/>
</dbReference>
<comment type="caution">
    <text evidence="1">Lacks conserved residue(s) required for the propagation of feature annotation.</text>
</comment>
<feature type="transmembrane region" description="Helical" evidence="1">
    <location>
        <begin position="33"/>
        <end position="54"/>
    </location>
</feature>
<gene>
    <name evidence="1" type="primary">mntP</name>
    <name evidence="2" type="ORF">NP7_00025</name>
</gene>
<comment type="similarity">
    <text evidence="1">Belongs to the MntP (TC 9.B.29) family.</text>
</comment>
<dbReference type="PANTHER" id="PTHR35529">
    <property type="entry name" value="MANGANESE EFFLUX PUMP MNTP-RELATED"/>
    <property type="match status" value="1"/>
</dbReference>
<proteinExistence type="inferred from homology"/>
<reference evidence="3" key="1">
    <citation type="submission" date="2017-11" db="EMBL/GenBank/DDBJ databases">
        <title>Complete genome sequence of Moraxella osloensis NP7 isolated from human skin.</title>
        <authorList>
            <person name="Lee K."/>
            <person name="Lim J.Y."/>
            <person name="Hwang I."/>
        </authorList>
    </citation>
    <scope>NUCLEOTIDE SEQUENCE [LARGE SCALE GENOMIC DNA]</scope>
    <source>
        <strain evidence="3">NP7</strain>
    </source>
</reference>
<dbReference type="AlphaFoldDB" id="A0A2D2LS09"/>
<feature type="transmembrane region" description="Helical" evidence="1">
    <location>
        <begin position="146"/>
        <end position="167"/>
    </location>
</feature>
<protein>
    <recommendedName>
        <fullName evidence="1">Putative manganese efflux pump MntP</fullName>
    </recommendedName>
</protein>
<dbReference type="STRING" id="34062.AXE82_07220"/>
<evidence type="ECO:0000313" key="3">
    <source>
        <dbReference type="Proteomes" id="UP000229340"/>
    </source>
</evidence>
<feature type="transmembrane region" description="Helical" evidence="1">
    <location>
        <begin position="66"/>
        <end position="84"/>
    </location>
</feature>
<dbReference type="EMBL" id="CP024443">
    <property type="protein sequence ID" value="ATR77815.1"/>
    <property type="molecule type" value="Genomic_DNA"/>
</dbReference>
<comment type="function">
    <text evidence="1">Probably functions as a manganese efflux pump.</text>
</comment>
<dbReference type="InterPro" id="IPR022929">
    <property type="entry name" value="Put_MntP"/>
</dbReference>
<name>A0A2D2LS09_FAUOS</name>
<dbReference type="RefSeq" id="WP_100269208.1">
    <property type="nucleotide sequence ID" value="NZ_CP024443.1"/>
</dbReference>
<keyword evidence="1" id="KW-0464">Manganese</keyword>
<evidence type="ECO:0000313" key="2">
    <source>
        <dbReference type="EMBL" id="ATR77815.1"/>
    </source>
</evidence>
<dbReference type="HAMAP" id="MF_01521">
    <property type="entry name" value="MntP_pump"/>
    <property type="match status" value="1"/>
</dbReference>
<dbReference type="Pfam" id="PF02659">
    <property type="entry name" value="Mntp"/>
    <property type="match status" value="1"/>
</dbReference>
<dbReference type="GO" id="GO:0005886">
    <property type="term" value="C:plasma membrane"/>
    <property type="evidence" value="ECO:0007669"/>
    <property type="project" value="UniProtKB-SubCell"/>
</dbReference>
<accession>A0A2D2LS09</accession>
<sequence length="196" mass="20507">MIALLLLAIALSMDAFAVAIGLGAKHRQDTTKIAIMAGVYFGVFQGLMPLIGYLGGRSILGFIANWAPWIACIILVGLGGKMLYEALSSDDEDATSQNSTPHNIALDIANDANVAITHKTMTTLAIATSIDAMAAGFTLNLIPVNPYVSCAVIAVVTGIFSFIGVFMGKQSGTWLESKAEIFGGLVLIGIGIKMVL</sequence>
<comment type="subcellular location">
    <subcellularLocation>
        <location evidence="1">Cell membrane</location>
        <topology evidence="1">Multi-pass membrane protein</topology>
    </subcellularLocation>
</comment>
<dbReference type="GO" id="GO:0005384">
    <property type="term" value="F:manganese ion transmembrane transporter activity"/>
    <property type="evidence" value="ECO:0007669"/>
    <property type="project" value="UniProtKB-UniRule"/>
</dbReference>
<keyword evidence="1" id="KW-0812">Transmembrane</keyword>
<keyword evidence="1" id="KW-0472">Membrane</keyword>
<keyword evidence="1" id="KW-0406">Ion transport</keyword>
<organism evidence="2 3">
    <name type="scientific">Faucicola osloensis</name>
    <name type="common">Moraxella osloensis</name>
    <dbReference type="NCBI Taxonomy" id="34062"/>
    <lineage>
        <taxon>Bacteria</taxon>
        <taxon>Pseudomonadati</taxon>
        <taxon>Pseudomonadota</taxon>
        <taxon>Gammaproteobacteria</taxon>
        <taxon>Moraxellales</taxon>
        <taxon>Moraxellaceae</taxon>
        <taxon>Faucicola</taxon>
    </lineage>
</organism>
<keyword evidence="1" id="KW-1003">Cell membrane</keyword>
<keyword evidence="1" id="KW-0813">Transport</keyword>
<dbReference type="Proteomes" id="UP000229340">
    <property type="component" value="Chromosome"/>
</dbReference>
<keyword evidence="1" id="KW-1133">Transmembrane helix</keyword>
<dbReference type="PANTHER" id="PTHR35529:SF1">
    <property type="entry name" value="MANGANESE EFFLUX PUMP MNTP-RELATED"/>
    <property type="match status" value="1"/>
</dbReference>
<evidence type="ECO:0000256" key="1">
    <source>
        <dbReference type="HAMAP-Rule" id="MF_01521"/>
    </source>
</evidence>